<reference evidence="5" key="1">
    <citation type="journal article" date="2017" name="Nature">
        <title>Asgard archaea illuminate the origin of eukaryotic cellular complexity.</title>
        <authorList>
            <person name="Zaremba-Niedzwiedzka K."/>
            <person name="Caceres E.F."/>
            <person name="Saw J.H."/>
            <person name="Backstrom D."/>
            <person name="Juzokaite L."/>
            <person name="Vancaester E."/>
            <person name="Seitz K.W."/>
            <person name="Anantharaman K."/>
            <person name="Starnawski P."/>
            <person name="Kjeldsen K.U."/>
            <person name="Scott M.B."/>
            <person name="Nunoura T."/>
            <person name="Banfield J.F."/>
            <person name="Schramm A."/>
            <person name="Baker B.J."/>
            <person name="Spang A."/>
            <person name="Ettema T.J.G."/>
        </authorList>
    </citation>
    <scope>NUCLEOTIDE SEQUENCE</scope>
    <source>
        <strain evidence="5">LCB_4</strain>
    </source>
</reference>
<dbReference type="Gene3D" id="3.40.50.720">
    <property type="entry name" value="NAD(P)-binding Rossmann-like Domain"/>
    <property type="match status" value="2"/>
</dbReference>
<organism evidence="5 6">
    <name type="scientific">Odinarchaeota yellowstonii (strain LCB_4)</name>
    <dbReference type="NCBI Taxonomy" id="1841599"/>
    <lineage>
        <taxon>Archaea</taxon>
        <taxon>Promethearchaeati</taxon>
        <taxon>Candidatus Odinarchaeota</taxon>
        <taxon>Candidatus Odinarchaeia</taxon>
        <taxon>Candidatus Odinarchaeales</taxon>
        <taxon>Candidatus Odinarchaeaceae</taxon>
        <taxon>Candidatus Odinarchaeum</taxon>
    </lineage>
</organism>
<feature type="domain" description="D-isomer specific 2-hydroxyacid dehydrogenase NAD-binding" evidence="4">
    <location>
        <begin position="111"/>
        <end position="289"/>
    </location>
</feature>
<dbReference type="KEGG" id="oyw:OdinLCB4_005250"/>
<evidence type="ECO:0000313" key="5">
    <source>
        <dbReference type="EMBL" id="WEU39877.1"/>
    </source>
</evidence>
<gene>
    <name evidence="5" type="ORF">OdinLCB4_005250</name>
</gene>
<dbReference type="GO" id="GO:0016618">
    <property type="term" value="F:hydroxypyruvate reductase [NAD(P)H] activity"/>
    <property type="evidence" value="ECO:0007669"/>
    <property type="project" value="TreeGrafter"/>
</dbReference>
<accession>A0AAF0D1B2</accession>
<protein>
    <submittedName>
        <fullName evidence="5">D-glycerate dehydrogenase</fullName>
    </submittedName>
</protein>
<dbReference type="InterPro" id="IPR006140">
    <property type="entry name" value="D-isomer_DH_NAD-bd"/>
</dbReference>
<dbReference type="SUPFAM" id="SSF52283">
    <property type="entry name" value="Formate/glycerate dehydrogenase catalytic domain-like"/>
    <property type="match status" value="1"/>
</dbReference>
<dbReference type="CDD" id="cd05301">
    <property type="entry name" value="GDH"/>
    <property type="match status" value="1"/>
</dbReference>
<dbReference type="Pfam" id="PF00389">
    <property type="entry name" value="2-Hacid_dh"/>
    <property type="match status" value="1"/>
</dbReference>
<evidence type="ECO:0000259" key="3">
    <source>
        <dbReference type="Pfam" id="PF00389"/>
    </source>
</evidence>
<reference evidence="5" key="2">
    <citation type="journal article" date="2022" name="Nat. Microbiol.">
        <title>A closed Candidatus Odinarchaeum chromosome exposes Asgard archaeal viruses.</title>
        <authorList>
            <person name="Tamarit D."/>
            <person name="Caceres E.F."/>
            <person name="Krupovic M."/>
            <person name="Nijland R."/>
            <person name="Eme L."/>
            <person name="Robinson N.P."/>
            <person name="Ettema T.J.G."/>
        </authorList>
    </citation>
    <scope>NUCLEOTIDE SEQUENCE</scope>
    <source>
        <strain evidence="5">LCB_4</strain>
    </source>
</reference>
<evidence type="ECO:0000256" key="2">
    <source>
        <dbReference type="RuleBase" id="RU003719"/>
    </source>
</evidence>
<evidence type="ECO:0000313" key="6">
    <source>
        <dbReference type="Proteomes" id="UP000186851"/>
    </source>
</evidence>
<keyword evidence="1 2" id="KW-0560">Oxidoreductase</keyword>
<dbReference type="FunFam" id="3.40.50.720:FF:000462">
    <property type="entry name" value="Glyoxylate reductase (NADP+)"/>
    <property type="match status" value="1"/>
</dbReference>
<dbReference type="InterPro" id="IPR029752">
    <property type="entry name" value="D-isomer_DH_CS1"/>
</dbReference>
<dbReference type="AlphaFoldDB" id="A0AAF0D1B2"/>
<proteinExistence type="inferred from homology"/>
<sequence length="321" mass="36188">MKKLSLYITKEIINPMQKQLEEYYEIEVNASNKSLNLDELKEKIKDKDAIISMLSDPLTREVLSAAKKLKIIAQYAAGYDNIELEYANKRGIIVTNTPGVLSETTADLTWALILSVSRRVCEADRYVKTGLWNEGWGPKLLLGRDVYGKTIGIIGFGRIGQAVARRAFGFNMRILYYSRSRKIDLESKIKAEYADLPTLLKEADYITIHTPLTEQTYHMLGEKEFKMMKKNAYLVNTSRGKVIDEKALIKALKEGWISGAGLDVFEIEPIEEDNPLLKMDNVVLTPHIGSASVETRTRMAEVVAENLIAFAKGLNPPNRVI</sequence>
<evidence type="ECO:0000259" key="4">
    <source>
        <dbReference type="Pfam" id="PF02826"/>
    </source>
</evidence>
<dbReference type="GO" id="GO:0030267">
    <property type="term" value="F:glyoxylate reductase (NADPH) activity"/>
    <property type="evidence" value="ECO:0007669"/>
    <property type="project" value="TreeGrafter"/>
</dbReference>
<dbReference type="PANTHER" id="PTHR10996">
    <property type="entry name" value="2-HYDROXYACID DEHYDROGENASE-RELATED"/>
    <property type="match status" value="1"/>
</dbReference>
<name>A0AAF0D1B2_ODILC</name>
<dbReference type="GO" id="GO:0005829">
    <property type="term" value="C:cytosol"/>
    <property type="evidence" value="ECO:0007669"/>
    <property type="project" value="TreeGrafter"/>
</dbReference>
<dbReference type="Pfam" id="PF02826">
    <property type="entry name" value="2-Hacid_dh_C"/>
    <property type="match status" value="1"/>
</dbReference>
<dbReference type="InterPro" id="IPR036291">
    <property type="entry name" value="NAD(P)-bd_dom_sf"/>
</dbReference>
<dbReference type="InterPro" id="IPR050223">
    <property type="entry name" value="D-isomer_2-hydroxyacid_DH"/>
</dbReference>
<evidence type="ECO:0000256" key="1">
    <source>
        <dbReference type="ARBA" id="ARBA00023002"/>
    </source>
</evidence>
<feature type="domain" description="D-isomer specific 2-hydroxyacid dehydrogenase catalytic" evidence="3">
    <location>
        <begin position="9"/>
        <end position="320"/>
    </location>
</feature>
<dbReference type="NCBIfam" id="NF009714">
    <property type="entry name" value="PRK13243.1"/>
    <property type="match status" value="1"/>
</dbReference>
<dbReference type="GO" id="GO:0051287">
    <property type="term" value="F:NAD binding"/>
    <property type="evidence" value="ECO:0007669"/>
    <property type="project" value="InterPro"/>
</dbReference>
<dbReference type="PANTHER" id="PTHR10996:SF283">
    <property type="entry name" value="GLYOXYLATE_HYDROXYPYRUVATE REDUCTASE B"/>
    <property type="match status" value="1"/>
</dbReference>
<dbReference type="EMBL" id="CP091871">
    <property type="protein sequence ID" value="WEU39877.1"/>
    <property type="molecule type" value="Genomic_DNA"/>
</dbReference>
<dbReference type="PROSITE" id="PS00671">
    <property type="entry name" value="D_2_HYDROXYACID_DH_3"/>
    <property type="match status" value="1"/>
</dbReference>
<dbReference type="InterPro" id="IPR006139">
    <property type="entry name" value="D-isomer_2_OHA_DH_cat_dom"/>
</dbReference>
<dbReference type="PROSITE" id="PS00065">
    <property type="entry name" value="D_2_HYDROXYACID_DH_1"/>
    <property type="match status" value="1"/>
</dbReference>
<dbReference type="Proteomes" id="UP000186851">
    <property type="component" value="Chromosome"/>
</dbReference>
<comment type="similarity">
    <text evidence="2">Belongs to the D-isomer specific 2-hydroxyacid dehydrogenase family.</text>
</comment>
<dbReference type="SUPFAM" id="SSF51735">
    <property type="entry name" value="NAD(P)-binding Rossmann-fold domains"/>
    <property type="match status" value="1"/>
</dbReference>
<dbReference type="InterPro" id="IPR029753">
    <property type="entry name" value="D-isomer_DH_CS"/>
</dbReference>